<gene>
    <name evidence="1" type="ORF">Cci01nite_06740</name>
</gene>
<keyword evidence="2" id="KW-1185">Reference proteome</keyword>
<sequence length="278" mass="30135">MVPYRRGMPRPLIPTPVDSDLPAWIDGLGARFATFELQGSGCVSYGVATPAGRRFVKTFRAENARSLRRALAVHGAVAREAIAAPLAAYRLRSGEHALVYPWLDGGVLYPADPRGAAVRTDPDGAMARFRALPPDRVEAALDAVLDAHVAVAAAGFVAVDLYDGCLLYDFAGSRMHVVDVDEYRPGPFTLEADRLPGSTRFMAPEEFRRGAVIDERTTVFNLGRTLRLLLDAGDVEDAWRGTDRQLAVIADATRALAARRHATVAELATAWRSATVPR</sequence>
<dbReference type="GO" id="GO:0004674">
    <property type="term" value="F:protein serine/threonine kinase activity"/>
    <property type="evidence" value="ECO:0007669"/>
    <property type="project" value="UniProtKB-KW"/>
</dbReference>
<dbReference type="EMBL" id="BONH01000001">
    <property type="protein sequence ID" value="GIF95580.1"/>
    <property type="molecule type" value="Genomic_DNA"/>
</dbReference>
<keyword evidence="1" id="KW-0808">Transferase</keyword>
<dbReference type="SUPFAM" id="SSF56112">
    <property type="entry name" value="Protein kinase-like (PK-like)"/>
    <property type="match status" value="1"/>
</dbReference>
<proteinExistence type="predicted"/>
<protein>
    <submittedName>
        <fullName evidence="1">Serine/threonine protein kinase</fullName>
    </submittedName>
</protein>
<keyword evidence="1" id="KW-0723">Serine/threonine-protein kinase</keyword>
<evidence type="ECO:0000313" key="2">
    <source>
        <dbReference type="Proteomes" id="UP000659904"/>
    </source>
</evidence>
<keyword evidence="1" id="KW-0418">Kinase</keyword>
<dbReference type="InterPro" id="IPR011009">
    <property type="entry name" value="Kinase-like_dom_sf"/>
</dbReference>
<evidence type="ECO:0000313" key="1">
    <source>
        <dbReference type="EMBL" id="GIF95580.1"/>
    </source>
</evidence>
<name>A0A8J3KE79_9ACTN</name>
<comment type="caution">
    <text evidence="1">The sequence shown here is derived from an EMBL/GenBank/DDBJ whole genome shotgun (WGS) entry which is preliminary data.</text>
</comment>
<organism evidence="1 2">
    <name type="scientific">Catellatospora citrea</name>
    <dbReference type="NCBI Taxonomy" id="53366"/>
    <lineage>
        <taxon>Bacteria</taxon>
        <taxon>Bacillati</taxon>
        <taxon>Actinomycetota</taxon>
        <taxon>Actinomycetes</taxon>
        <taxon>Micromonosporales</taxon>
        <taxon>Micromonosporaceae</taxon>
        <taxon>Catellatospora</taxon>
    </lineage>
</organism>
<reference evidence="1 2" key="1">
    <citation type="submission" date="2021-01" db="EMBL/GenBank/DDBJ databases">
        <title>Whole genome shotgun sequence of Catellatospora citrea NBRC 14495.</title>
        <authorList>
            <person name="Komaki H."/>
            <person name="Tamura T."/>
        </authorList>
    </citation>
    <scope>NUCLEOTIDE SEQUENCE [LARGE SCALE GENOMIC DNA]</scope>
    <source>
        <strain evidence="1 2">NBRC 14495</strain>
    </source>
</reference>
<accession>A0A8J3KE79</accession>
<dbReference type="Proteomes" id="UP000659904">
    <property type="component" value="Unassembled WGS sequence"/>
</dbReference>
<dbReference type="AlphaFoldDB" id="A0A8J3KE79"/>